<name>A0A9W8EAQ3_9FUNG</name>
<evidence type="ECO:0000256" key="1">
    <source>
        <dbReference type="ARBA" id="ARBA00001936"/>
    </source>
</evidence>
<dbReference type="Gene3D" id="3.40.50.300">
    <property type="entry name" value="P-loop containing nucleotide triphosphate hydrolases"/>
    <property type="match status" value="2"/>
</dbReference>
<dbReference type="PROSITE" id="PS51194">
    <property type="entry name" value="HELICASE_CTER"/>
    <property type="match status" value="1"/>
</dbReference>
<dbReference type="InterPro" id="IPR001650">
    <property type="entry name" value="Helicase_C-like"/>
</dbReference>
<evidence type="ECO:0000256" key="9">
    <source>
        <dbReference type="ARBA" id="ARBA00023158"/>
    </source>
</evidence>
<dbReference type="Proteomes" id="UP001151582">
    <property type="component" value="Unassembled WGS sequence"/>
</dbReference>
<dbReference type="Pfam" id="PF04851">
    <property type="entry name" value="ResIII"/>
    <property type="match status" value="1"/>
</dbReference>
<dbReference type="SUPFAM" id="SSF69065">
    <property type="entry name" value="RNase III domain-like"/>
    <property type="match status" value="2"/>
</dbReference>
<dbReference type="Gene3D" id="1.10.1520.10">
    <property type="entry name" value="Ribonuclease III domain"/>
    <property type="match status" value="2"/>
</dbReference>
<evidence type="ECO:0000313" key="17">
    <source>
        <dbReference type="EMBL" id="KAJ1973916.1"/>
    </source>
</evidence>
<dbReference type="Gene3D" id="3.30.160.380">
    <property type="entry name" value="Dicer dimerisation domain"/>
    <property type="match status" value="1"/>
</dbReference>
<dbReference type="InterPro" id="IPR005034">
    <property type="entry name" value="Dicer_dimerisation"/>
</dbReference>
<gene>
    <name evidence="17" type="primary">dcl1</name>
    <name evidence="17" type="ORF">H4R34_004915</name>
</gene>
<dbReference type="GO" id="GO:0003677">
    <property type="term" value="F:DNA binding"/>
    <property type="evidence" value="ECO:0007669"/>
    <property type="project" value="InterPro"/>
</dbReference>
<keyword evidence="10" id="KW-0464">Manganese</keyword>
<accession>A0A9W8EAQ3</accession>
<dbReference type="InterPro" id="IPR027417">
    <property type="entry name" value="P-loop_NTPase"/>
</dbReference>
<evidence type="ECO:0000256" key="7">
    <source>
        <dbReference type="ARBA" id="ARBA00022840"/>
    </source>
</evidence>
<keyword evidence="18" id="KW-1185">Reference proteome</keyword>
<dbReference type="InterPro" id="IPR006935">
    <property type="entry name" value="Helicase/UvrB_N"/>
</dbReference>
<evidence type="ECO:0000256" key="8">
    <source>
        <dbReference type="ARBA" id="ARBA00022842"/>
    </source>
</evidence>
<keyword evidence="8" id="KW-0460">Magnesium</keyword>
<dbReference type="GO" id="GO:0046872">
    <property type="term" value="F:metal ion binding"/>
    <property type="evidence" value="ECO:0007669"/>
    <property type="project" value="UniProtKB-KW"/>
</dbReference>
<dbReference type="SUPFAM" id="SSF52540">
    <property type="entry name" value="P-loop containing nucleoside triphosphate hydrolases"/>
    <property type="match status" value="1"/>
</dbReference>
<comment type="caution">
    <text evidence="17">The sequence shown here is derived from an EMBL/GenBank/DDBJ whole genome shotgun (WGS) entry which is preliminary data.</text>
</comment>
<feature type="region of interest" description="Disordered" evidence="12">
    <location>
        <begin position="1386"/>
        <end position="1409"/>
    </location>
</feature>
<dbReference type="InterPro" id="IPR038248">
    <property type="entry name" value="Dicer_dimer_sf"/>
</dbReference>
<comment type="similarity">
    <text evidence="11">Belongs to the helicase family. Dicer subfamily.</text>
</comment>
<dbReference type="PANTHER" id="PTHR14950">
    <property type="entry name" value="DICER-RELATED"/>
    <property type="match status" value="1"/>
</dbReference>
<protein>
    <submittedName>
        <fullName evidence="17">Dicer-like protein 1</fullName>
    </submittedName>
</protein>
<dbReference type="PROSITE" id="PS00517">
    <property type="entry name" value="RNASE_3_1"/>
    <property type="match status" value="1"/>
</dbReference>
<dbReference type="GO" id="GO:0006396">
    <property type="term" value="P:RNA processing"/>
    <property type="evidence" value="ECO:0007669"/>
    <property type="project" value="InterPro"/>
</dbReference>
<dbReference type="EMBL" id="JANBQB010000734">
    <property type="protein sequence ID" value="KAJ1973916.1"/>
    <property type="molecule type" value="Genomic_DNA"/>
</dbReference>
<feature type="domain" description="Helicase C-terminal" evidence="15">
    <location>
        <begin position="355"/>
        <end position="507"/>
    </location>
</feature>
<evidence type="ECO:0000256" key="12">
    <source>
        <dbReference type="SAM" id="MobiDB-lite"/>
    </source>
</evidence>
<keyword evidence="9" id="KW-0943">RNA-mediated gene silencing</keyword>
<dbReference type="InterPro" id="IPR014001">
    <property type="entry name" value="Helicase_ATP-bd"/>
</dbReference>
<reference evidence="17" key="1">
    <citation type="submission" date="2022-07" db="EMBL/GenBank/DDBJ databases">
        <title>Phylogenomic reconstructions and comparative analyses of Kickxellomycotina fungi.</title>
        <authorList>
            <person name="Reynolds N.K."/>
            <person name="Stajich J.E."/>
            <person name="Barry K."/>
            <person name="Grigoriev I.V."/>
            <person name="Crous P."/>
            <person name="Smith M.E."/>
        </authorList>
    </citation>
    <scope>NUCLEOTIDE SEQUENCE</scope>
    <source>
        <strain evidence="17">RSA 567</strain>
    </source>
</reference>
<dbReference type="Pfam" id="PF00271">
    <property type="entry name" value="Helicase_C"/>
    <property type="match status" value="1"/>
</dbReference>
<evidence type="ECO:0000256" key="3">
    <source>
        <dbReference type="ARBA" id="ARBA00022737"/>
    </source>
</evidence>
<dbReference type="GO" id="GO:0004525">
    <property type="term" value="F:ribonuclease III activity"/>
    <property type="evidence" value="ECO:0007669"/>
    <property type="project" value="InterPro"/>
</dbReference>
<dbReference type="SMART" id="SM00490">
    <property type="entry name" value="HELICc"/>
    <property type="match status" value="1"/>
</dbReference>
<evidence type="ECO:0000256" key="10">
    <source>
        <dbReference type="ARBA" id="ARBA00023211"/>
    </source>
</evidence>
<keyword evidence="2" id="KW-0479">Metal-binding</keyword>
<feature type="domain" description="Helicase ATP-binding" evidence="14">
    <location>
        <begin position="21"/>
        <end position="193"/>
    </location>
</feature>
<dbReference type="GO" id="GO:0003723">
    <property type="term" value="F:RNA binding"/>
    <property type="evidence" value="ECO:0007669"/>
    <property type="project" value="UniProtKB-UniRule"/>
</dbReference>
<dbReference type="CDD" id="cd00593">
    <property type="entry name" value="RIBOc"/>
    <property type="match status" value="2"/>
</dbReference>
<dbReference type="SMART" id="SM00535">
    <property type="entry name" value="RIBOc"/>
    <property type="match status" value="2"/>
</dbReference>
<dbReference type="CDD" id="cd18034">
    <property type="entry name" value="DEXHc_dicer"/>
    <property type="match status" value="1"/>
</dbReference>
<evidence type="ECO:0000256" key="11">
    <source>
        <dbReference type="PROSITE-ProRule" id="PRU00657"/>
    </source>
</evidence>
<keyword evidence="7" id="KW-0067">ATP-binding</keyword>
<proteinExistence type="inferred from homology"/>
<dbReference type="GO" id="GO:0004386">
    <property type="term" value="F:helicase activity"/>
    <property type="evidence" value="ECO:0007669"/>
    <property type="project" value="UniProtKB-KW"/>
</dbReference>
<evidence type="ECO:0000256" key="6">
    <source>
        <dbReference type="ARBA" id="ARBA00022806"/>
    </source>
</evidence>
<evidence type="ECO:0000259" key="14">
    <source>
        <dbReference type="PROSITE" id="PS51192"/>
    </source>
</evidence>
<dbReference type="Pfam" id="PF03368">
    <property type="entry name" value="Dicer_dimer"/>
    <property type="match status" value="1"/>
</dbReference>
<dbReference type="PROSITE" id="PS51192">
    <property type="entry name" value="HELICASE_ATP_BIND_1"/>
    <property type="match status" value="1"/>
</dbReference>
<feature type="domain" description="Dicer dsRNA-binding fold" evidence="16">
    <location>
        <begin position="544"/>
        <end position="634"/>
    </location>
</feature>
<evidence type="ECO:0000256" key="2">
    <source>
        <dbReference type="ARBA" id="ARBA00022723"/>
    </source>
</evidence>
<feature type="domain" description="RNase III" evidence="13">
    <location>
        <begin position="1255"/>
        <end position="1445"/>
    </location>
</feature>
<dbReference type="GO" id="GO:0031047">
    <property type="term" value="P:regulatory ncRNA-mediated gene silencing"/>
    <property type="evidence" value="ECO:0007669"/>
    <property type="project" value="UniProtKB-KW"/>
</dbReference>
<feature type="domain" description="RNase III" evidence="13">
    <location>
        <begin position="1021"/>
        <end position="1172"/>
    </location>
</feature>
<keyword evidence="3" id="KW-0677">Repeat</keyword>
<dbReference type="PANTHER" id="PTHR14950:SF37">
    <property type="entry name" value="ENDORIBONUCLEASE DICER"/>
    <property type="match status" value="1"/>
</dbReference>
<keyword evidence="6" id="KW-0347">Helicase</keyword>
<dbReference type="InterPro" id="IPR000999">
    <property type="entry name" value="RNase_III_dom"/>
</dbReference>
<dbReference type="Pfam" id="PF00636">
    <property type="entry name" value="Ribonuclease_3"/>
    <property type="match status" value="2"/>
</dbReference>
<comment type="cofactor">
    <cofactor evidence="1">
        <name>Mn(2+)</name>
        <dbReference type="ChEBI" id="CHEBI:29035"/>
    </cofactor>
</comment>
<keyword evidence="11" id="KW-0694">RNA-binding</keyword>
<organism evidence="17 18">
    <name type="scientific">Dimargaris verticillata</name>
    <dbReference type="NCBI Taxonomy" id="2761393"/>
    <lineage>
        <taxon>Eukaryota</taxon>
        <taxon>Fungi</taxon>
        <taxon>Fungi incertae sedis</taxon>
        <taxon>Zoopagomycota</taxon>
        <taxon>Kickxellomycotina</taxon>
        <taxon>Dimargaritomycetes</taxon>
        <taxon>Dimargaritales</taxon>
        <taxon>Dimargaritaceae</taxon>
        <taxon>Dimargaris</taxon>
    </lineage>
</organism>
<evidence type="ECO:0000313" key="18">
    <source>
        <dbReference type="Proteomes" id="UP001151582"/>
    </source>
</evidence>
<evidence type="ECO:0000259" key="15">
    <source>
        <dbReference type="PROSITE" id="PS51194"/>
    </source>
</evidence>
<evidence type="ECO:0000256" key="4">
    <source>
        <dbReference type="ARBA" id="ARBA00022741"/>
    </source>
</evidence>
<keyword evidence="4" id="KW-0547">Nucleotide-binding</keyword>
<dbReference type="OrthoDB" id="416741at2759"/>
<dbReference type="GO" id="GO:0005524">
    <property type="term" value="F:ATP binding"/>
    <property type="evidence" value="ECO:0007669"/>
    <property type="project" value="UniProtKB-KW"/>
</dbReference>
<dbReference type="PROSITE" id="PS50142">
    <property type="entry name" value="RNASE_3_2"/>
    <property type="match status" value="2"/>
</dbReference>
<dbReference type="SMART" id="SM00487">
    <property type="entry name" value="DEXDc"/>
    <property type="match status" value="1"/>
</dbReference>
<feature type="region of interest" description="Disordered" evidence="12">
    <location>
        <begin position="1550"/>
        <end position="1582"/>
    </location>
</feature>
<keyword evidence="5" id="KW-0378">Hydrolase</keyword>
<evidence type="ECO:0000259" key="16">
    <source>
        <dbReference type="PROSITE" id="PS51327"/>
    </source>
</evidence>
<sequence length="1582" mass="174222">MADPTPATQGPPVARDYQVEVFNAAVARNIIAVLDTGSGKTLIAAMLVRYMRDQQKARLAHAVLNSTLRTARPLQKAVFLLHSVPLVTQQTEAIRTLTGLAVASVHGTSSPALMDEHYWQDLLDSCDVLVITAQVLLDALRHGFVGLAQFHLAVFDECHHARKDHPYNQVMREFYFSLPRTERPKVLGLTASPLCLKASIEVCASTLERNLDCRVFTVHPSMVERIVNRPNEQVVTYSPAPAYQLTELHHRLSVAFNTLPAVRAALNDAAAVCQALGPWCCDAYLTQLASPSSANLSVCTQRGATSLMQGLGQAAQTLFRQLMDACALYQPGHVPPLSPDWLAPKLLMLLKVLGDIRAVDTAIVAMVFVEQRTTAFLIHLLIQLLPGLAFLRSGLLLGHGAPGKDGFACMTHRVQQRMLAAFRGGEFNLLIATGVGEEGLDIQACNLVIRYDLYATVIAYIQSRGRARHANSGFITMVERDNAQHELILRQTAEAEEDMRAWCLQASKSPATCDAASTVADDPAPRQPDYVVHATRARVTLKSAIQLLYRYSNSLYDLIKAREDPTFQIESLAGGFRATVTLSSQAAVRSATGHLMPTKLEARQSAALLACAQLHKARALSDRLLPVTSIRARLADDARLRAQQAVARGEKDRAEALYEDQVDAKLKRKFKNTYTYRKDRAFVWDRLETDPVAPLEPVVRMYATLLWFMPSSDRSAPAVPGYRSWVLLTHCPVPDVGTLSLSHPTVRHAHVHPLEGHAPVLLDSNQRDMLYDFNLKLFSAVLNRRLDCALGNVAYLLAPLIAARPVSPAAAATATPEEVQLDWVDWAQVERVVLNAKMYLEPEDYDPASYPRDTSTGALEADVVLLDSVRYDRKYFLVDIVTDMTPLSPIPPLHTAHLPGEEASTFLDYYQRHHQIHESEALLRNLPMFAVEPVPKLENYQPVGPPELGAHDPGAPGVVVADAAPVPQPAALASATTQYVIPLLCAKHPVSAATYRSALLLPNVLYQLEKALLAWRCRRHLQIECRLDLLTRALVLPLAERSTQGNYERLEYLGDVTLKLMASVTVFVMHPQAHEGQLTEFRYVMINNRRLFQYARQLELNRFVTDAPFTPAKWLPARHVIQELLQRRSARDCHATTGSDPAGVVATCEIYPNKMMADVVEACLGACYLTGGLQCALHAAKQLAIPLPNISQWSDFYVQYRARLAESQAAASAEPASALEYHRLFRQAAKHHVHRAGGHTPEFVAILAQHRQLDVASIEAIIGYRFANPELLVEAFTHPSAAGQAAGGYQRLEFVGDGVVDFLSIKRLYHRFPTATPELLTNMRVASVNNNFLATVCHALGLHKAIIHLSPALADAISAYIQHREARASATITQCISQMLSAPAVASSSGAPGTDGAQSDQDQPVPGRDQVEDEAHFEYWFDLEPPKVLGDVIESLFGAVFVDAQMDIAAAQALYDRLLRPIHDRVISPKLMYIHTVGKLMKFVIGRGCRQFNIANYVDDTPPDAKVAQCTIMVHGHPMLTATHAQFVRARQLAAMQLLAQLRKDPRPLEQRCDCVPRSPKTSGAVPDGASVGGDDDAMVVD</sequence>
<evidence type="ECO:0000256" key="5">
    <source>
        <dbReference type="ARBA" id="ARBA00022801"/>
    </source>
</evidence>
<evidence type="ECO:0000259" key="13">
    <source>
        <dbReference type="PROSITE" id="PS50142"/>
    </source>
</evidence>
<dbReference type="PROSITE" id="PS51327">
    <property type="entry name" value="DICER_DSRBF"/>
    <property type="match status" value="1"/>
</dbReference>
<dbReference type="InterPro" id="IPR036389">
    <property type="entry name" value="RNase_III_sf"/>
</dbReference>